<name>A0A318GXK8_9BURK</name>
<dbReference type="EMBL" id="QJJS01000016">
    <property type="protein sequence ID" value="PXW93985.1"/>
    <property type="molecule type" value="Genomic_DNA"/>
</dbReference>
<dbReference type="PIRSF" id="PIRSF036778">
    <property type="entry name" value="UCP036778"/>
    <property type="match status" value="1"/>
</dbReference>
<organism evidence="2 3">
    <name type="scientific">Sphaerotilus hippei</name>
    <dbReference type="NCBI Taxonomy" id="744406"/>
    <lineage>
        <taxon>Bacteria</taxon>
        <taxon>Pseudomonadati</taxon>
        <taxon>Pseudomonadota</taxon>
        <taxon>Betaproteobacteria</taxon>
        <taxon>Burkholderiales</taxon>
        <taxon>Sphaerotilaceae</taxon>
        <taxon>Sphaerotilus</taxon>
    </lineage>
</organism>
<dbReference type="InterPro" id="IPR050312">
    <property type="entry name" value="IolE/XylAMocC-like"/>
</dbReference>
<dbReference type="Gene3D" id="3.20.20.150">
    <property type="entry name" value="Divalent-metal-dependent TIM barrel enzymes"/>
    <property type="match status" value="1"/>
</dbReference>
<protein>
    <submittedName>
        <fullName evidence="2">2-keto-myo-inositol isomerase</fullName>
    </submittedName>
</protein>
<evidence type="ECO:0000313" key="2">
    <source>
        <dbReference type="EMBL" id="PXW93985.1"/>
    </source>
</evidence>
<dbReference type="OrthoDB" id="2274384at2"/>
<feature type="domain" description="Xylose isomerase-like TIM barrel" evidence="1">
    <location>
        <begin position="26"/>
        <end position="270"/>
    </location>
</feature>
<dbReference type="AlphaFoldDB" id="A0A318GXK8"/>
<evidence type="ECO:0000259" key="1">
    <source>
        <dbReference type="Pfam" id="PF01261"/>
    </source>
</evidence>
<reference evidence="2 3" key="1">
    <citation type="submission" date="2018-05" db="EMBL/GenBank/DDBJ databases">
        <title>Genomic Encyclopedia of Type Strains, Phase IV (KMG-IV): sequencing the most valuable type-strain genomes for metagenomic binning, comparative biology and taxonomic classification.</title>
        <authorList>
            <person name="Goeker M."/>
        </authorList>
    </citation>
    <scope>NUCLEOTIDE SEQUENCE [LARGE SCALE GENOMIC DNA]</scope>
    <source>
        <strain evidence="2 3">DSM 566</strain>
    </source>
</reference>
<dbReference type="SUPFAM" id="SSF51658">
    <property type="entry name" value="Xylose isomerase-like"/>
    <property type="match status" value="1"/>
</dbReference>
<dbReference type="InterPro" id="IPR036237">
    <property type="entry name" value="Xyl_isomerase-like_sf"/>
</dbReference>
<comment type="caution">
    <text evidence="2">The sequence shown here is derived from an EMBL/GenBank/DDBJ whole genome shotgun (WGS) entry which is preliminary data.</text>
</comment>
<proteinExistence type="predicted"/>
<keyword evidence="2" id="KW-0413">Isomerase</keyword>
<dbReference type="InterPro" id="IPR013022">
    <property type="entry name" value="Xyl_isomerase-like_TIM-brl"/>
</dbReference>
<dbReference type="RefSeq" id="WP_110401745.1">
    <property type="nucleotide sequence ID" value="NZ_QJJS01000016.1"/>
</dbReference>
<evidence type="ECO:0000313" key="3">
    <source>
        <dbReference type="Proteomes" id="UP000247811"/>
    </source>
</evidence>
<keyword evidence="3" id="KW-1185">Reference proteome</keyword>
<dbReference type="Pfam" id="PF01261">
    <property type="entry name" value="AP_endonuc_2"/>
    <property type="match status" value="1"/>
</dbReference>
<accession>A0A318GXK8</accession>
<dbReference type="GO" id="GO:0016853">
    <property type="term" value="F:isomerase activity"/>
    <property type="evidence" value="ECO:0007669"/>
    <property type="project" value="UniProtKB-KW"/>
</dbReference>
<dbReference type="PANTHER" id="PTHR12110:SF48">
    <property type="entry name" value="BLL3656 PROTEIN"/>
    <property type="match status" value="1"/>
</dbReference>
<sequence>MSQDIRFALNRMAVPRLSFADFAAMTRRLGVGAIEIRNDLPGIEIGDGVPAGDIGTIARAHGLVIRSINALQRFDQFTAEREAEAVALARYARDCGAEALVLCPTNSRADARSADARHAALVHALKSLQPILADHGIVGLVEPLGFEECAVRRKSQAVRAFEEIGADATFRLVHDTFHHHLAGEGLFFPEWTGLIHISGVEDSAVTVPDMRDGHRVLVGSADRLGNVAQLRTLLDAGYTGCVSFEPFAEQIAAATDIEAQLATSMAHLRQRVAALATSA</sequence>
<dbReference type="InterPro" id="IPR014621">
    <property type="entry name" value="UCP036778_sugar_epimerase"/>
</dbReference>
<dbReference type="Proteomes" id="UP000247811">
    <property type="component" value="Unassembled WGS sequence"/>
</dbReference>
<dbReference type="PANTHER" id="PTHR12110">
    <property type="entry name" value="HYDROXYPYRUVATE ISOMERASE"/>
    <property type="match status" value="1"/>
</dbReference>
<gene>
    <name evidence="2" type="ORF">C7444_11618</name>
</gene>